<organism evidence="2 3">
    <name type="scientific">Araneus ventricosus</name>
    <name type="common">Orbweaver spider</name>
    <name type="synonym">Epeira ventricosa</name>
    <dbReference type="NCBI Taxonomy" id="182803"/>
    <lineage>
        <taxon>Eukaryota</taxon>
        <taxon>Metazoa</taxon>
        <taxon>Ecdysozoa</taxon>
        <taxon>Arthropoda</taxon>
        <taxon>Chelicerata</taxon>
        <taxon>Arachnida</taxon>
        <taxon>Araneae</taxon>
        <taxon>Araneomorphae</taxon>
        <taxon>Entelegynae</taxon>
        <taxon>Araneoidea</taxon>
        <taxon>Araneidae</taxon>
        <taxon>Araneus</taxon>
    </lineage>
</organism>
<gene>
    <name evidence="2" type="ORF">AVEN_232030_1</name>
</gene>
<protein>
    <submittedName>
        <fullName evidence="2">Uncharacterized protein</fullName>
    </submittedName>
</protein>
<dbReference type="AlphaFoldDB" id="A0A4Y2UB38"/>
<dbReference type="EMBL" id="BGPR01035404">
    <property type="protein sequence ID" value="GBO10215.1"/>
    <property type="molecule type" value="Genomic_DNA"/>
</dbReference>
<proteinExistence type="predicted"/>
<dbReference type="Proteomes" id="UP000499080">
    <property type="component" value="Unassembled WGS sequence"/>
</dbReference>
<sequence>MTTDLGDEPKVQENTRIMALSLLGTEIWRYFWRTPYDVKPCWKVILTLCAQTRWNFFVILFAVRVDFVGETDLLVRDGSIGSKVGPSAKRPRREVTPDSALIPKIFMEEDSPSKQ</sequence>
<evidence type="ECO:0000256" key="1">
    <source>
        <dbReference type="SAM" id="MobiDB-lite"/>
    </source>
</evidence>
<reference evidence="2 3" key="1">
    <citation type="journal article" date="2019" name="Sci. Rep.">
        <title>Orb-weaving spider Araneus ventricosus genome elucidates the spidroin gene catalogue.</title>
        <authorList>
            <person name="Kono N."/>
            <person name="Nakamura H."/>
            <person name="Ohtoshi R."/>
            <person name="Moran D.A.P."/>
            <person name="Shinohara A."/>
            <person name="Yoshida Y."/>
            <person name="Fujiwara M."/>
            <person name="Mori M."/>
            <person name="Tomita M."/>
            <person name="Arakawa K."/>
        </authorList>
    </citation>
    <scope>NUCLEOTIDE SEQUENCE [LARGE SCALE GENOMIC DNA]</scope>
</reference>
<evidence type="ECO:0000313" key="3">
    <source>
        <dbReference type="Proteomes" id="UP000499080"/>
    </source>
</evidence>
<name>A0A4Y2UB38_ARAVE</name>
<comment type="caution">
    <text evidence="2">The sequence shown here is derived from an EMBL/GenBank/DDBJ whole genome shotgun (WGS) entry which is preliminary data.</text>
</comment>
<feature type="region of interest" description="Disordered" evidence="1">
    <location>
        <begin position="79"/>
        <end position="99"/>
    </location>
</feature>
<accession>A0A4Y2UB38</accession>
<keyword evidence="3" id="KW-1185">Reference proteome</keyword>
<evidence type="ECO:0000313" key="2">
    <source>
        <dbReference type="EMBL" id="GBO10215.1"/>
    </source>
</evidence>